<sequence>MDSWRSELLRRDFEEKVLPRFVRLIVSDVQEQSSSTDLVKSMMEELGSIFRERLSALLSAPNAAAAMAAAKAAKAA</sequence>
<name>A0A812RBG4_9DINO</name>
<reference evidence="1" key="1">
    <citation type="submission" date="2021-02" db="EMBL/GenBank/DDBJ databases">
        <authorList>
            <person name="Dougan E. K."/>
            <person name="Rhodes N."/>
            <person name="Thang M."/>
            <person name="Chan C."/>
        </authorList>
    </citation>
    <scope>NUCLEOTIDE SEQUENCE</scope>
</reference>
<comment type="caution">
    <text evidence="1">The sequence shown here is derived from an EMBL/GenBank/DDBJ whole genome shotgun (WGS) entry which is preliminary data.</text>
</comment>
<gene>
    <name evidence="1" type="ORF">SNEC2469_LOCUS11819</name>
</gene>
<organism evidence="1 2">
    <name type="scientific">Symbiodinium necroappetens</name>
    <dbReference type="NCBI Taxonomy" id="1628268"/>
    <lineage>
        <taxon>Eukaryota</taxon>
        <taxon>Sar</taxon>
        <taxon>Alveolata</taxon>
        <taxon>Dinophyceae</taxon>
        <taxon>Suessiales</taxon>
        <taxon>Symbiodiniaceae</taxon>
        <taxon>Symbiodinium</taxon>
    </lineage>
</organism>
<protein>
    <submittedName>
        <fullName evidence="1">Uncharacterized protein</fullName>
    </submittedName>
</protein>
<evidence type="ECO:0000313" key="1">
    <source>
        <dbReference type="EMBL" id="CAE7430539.1"/>
    </source>
</evidence>
<dbReference type="AlphaFoldDB" id="A0A812RBG4"/>
<proteinExistence type="predicted"/>
<dbReference type="Proteomes" id="UP000601435">
    <property type="component" value="Unassembled WGS sequence"/>
</dbReference>
<dbReference type="EMBL" id="CAJNJA010018759">
    <property type="protein sequence ID" value="CAE7430539.1"/>
    <property type="molecule type" value="Genomic_DNA"/>
</dbReference>
<evidence type="ECO:0000313" key="2">
    <source>
        <dbReference type="Proteomes" id="UP000601435"/>
    </source>
</evidence>
<accession>A0A812RBG4</accession>
<dbReference type="OrthoDB" id="10342503at2759"/>
<keyword evidence="2" id="KW-1185">Reference proteome</keyword>